<dbReference type="PANTHER" id="PTHR33931:SF2">
    <property type="entry name" value="HOLIN-LIKE PROTEIN CIDA"/>
    <property type="match status" value="1"/>
</dbReference>
<protein>
    <submittedName>
        <fullName evidence="7">CidA/LrgA family protein</fullName>
    </submittedName>
</protein>
<feature type="transmembrane region" description="Helical" evidence="6">
    <location>
        <begin position="60"/>
        <end position="78"/>
    </location>
</feature>
<evidence type="ECO:0000313" key="7">
    <source>
        <dbReference type="EMBL" id="MFC3290631.1"/>
    </source>
</evidence>
<dbReference type="InterPro" id="IPR005538">
    <property type="entry name" value="LrgA/CidA"/>
</dbReference>
<evidence type="ECO:0000256" key="1">
    <source>
        <dbReference type="ARBA" id="ARBA00004651"/>
    </source>
</evidence>
<evidence type="ECO:0000313" key="8">
    <source>
        <dbReference type="Proteomes" id="UP001595640"/>
    </source>
</evidence>
<feature type="transmembrane region" description="Helical" evidence="6">
    <location>
        <begin position="84"/>
        <end position="106"/>
    </location>
</feature>
<evidence type="ECO:0000256" key="2">
    <source>
        <dbReference type="ARBA" id="ARBA00022475"/>
    </source>
</evidence>
<organism evidence="7 8">
    <name type="scientific">Modicisalibacter luteus</name>
    <dbReference type="NCBI Taxonomy" id="453962"/>
    <lineage>
        <taxon>Bacteria</taxon>
        <taxon>Pseudomonadati</taxon>
        <taxon>Pseudomonadota</taxon>
        <taxon>Gammaproteobacteria</taxon>
        <taxon>Oceanospirillales</taxon>
        <taxon>Halomonadaceae</taxon>
        <taxon>Modicisalibacter</taxon>
    </lineage>
</organism>
<proteinExistence type="predicted"/>
<accession>A0ABV7LVG9</accession>
<evidence type="ECO:0000256" key="4">
    <source>
        <dbReference type="ARBA" id="ARBA00022989"/>
    </source>
</evidence>
<comment type="subcellular location">
    <subcellularLocation>
        <location evidence="1">Cell membrane</location>
        <topology evidence="1">Multi-pass membrane protein</topology>
    </subcellularLocation>
</comment>
<keyword evidence="3 6" id="KW-0812">Transmembrane</keyword>
<feature type="transmembrane region" description="Helical" evidence="6">
    <location>
        <begin position="31"/>
        <end position="48"/>
    </location>
</feature>
<keyword evidence="2" id="KW-1003">Cell membrane</keyword>
<evidence type="ECO:0000256" key="5">
    <source>
        <dbReference type="ARBA" id="ARBA00023136"/>
    </source>
</evidence>
<dbReference type="RefSeq" id="WP_019019687.1">
    <property type="nucleotide sequence ID" value="NZ_BMXD01000008.1"/>
</dbReference>
<dbReference type="Pfam" id="PF03788">
    <property type="entry name" value="LrgA"/>
    <property type="match status" value="1"/>
</dbReference>
<keyword evidence="5 6" id="KW-0472">Membrane</keyword>
<reference evidence="8" key="1">
    <citation type="journal article" date="2019" name="Int. J. Syst. Evol. Microbiol.">
        <title>The Global Catalogue of Microorganisms (GCM) 10K type strain sequencing project: providing services to taxonomists for standard genome sequencing and annotation.</title>
        <authorList>
            <consortium name="The Broad Institute Genomics Platform"/>
            <consortium name="The Broad Institute Genome Sequencing Center for Infectious Disease"/>
            <person name="Wu L."/>
            <person name="Ma J."/>
        </authorList>
    </citation>
    <scope>NUCLEOTIDE SEQUENCE [LARGE SCALE GENOMIC DNA]</scope>
    <source>
        <strain evidence="8">KCTC 12847</strain>
    </source>
</reference>
<name>A0ABV7LVG9_9GAMM</name>
<keyword evidence="8" id="KW-1185">Reference proteome</keyword>
<evidence type="ECO:0000256" key="3">
    <source>
        <dbReference type="ARBA" id="ARBA00022692"/>
    </source>
</evidence>
<evidence type="ECO:0000256" key="6">
    <source>
        <dbReference type="SAM" id="Phobius"/>
    </source>
</evidence>
<keyword evidence="4 6" id="KW-1133">Transmembrane helix</keyword>
<dbReference type="PANTHER" id="PTHR33931">
    <property type="entry name" value="HOLIN-LIKE PROTEIN CIDA-RELATED"/>
    <property type="match status" value="1"/>
</dbReference>
<dbReference type="EMBL" id="JBHRUH010000003">
    <property type="protein sequence ID" value="MFC3290631.1"/>
    <property type="molecule type" value="Genomic_DNA"/>
</dbReference>
<gene>
    <name evidence="7" type="ORF">ACFOEI_00945</name>
</gene>
<sequence>MLLLRGFLLLTGFFLLGESIAFVFDWPVSGGVVGMILMTLFLMLRGRVSEDLGMASQSLIAFLTMLIMPGVVGIYFLGEELAGQWLAIAGSLVIGTLLSVLTTLWLMARFMPRADREPTHD</sequence>
<comment type="caution">
    <text evidence="7">The sequence shown here is derived from an EMBL/GenBank/DDBJ whole genome shotgun (WGS) entry which is preliminary data.</text>
</comment>
<dbReference type="Proteomes" id="UP001595640">
    <property type="component" value="Unassembled WGS sequence"/>
</dbReference>